<dbReference type="CDD" id="cd16387">
    <property type="entry name" value="ParB_N_Srx"/>
    <property type="match status" value="1"/>
</dbReference>
<protein>
    <submittedName>
        <fullName evidence="1">Biopolymer transporter Tol</fullName>
    </submittedName>
</protein>
<name>A0A7G7MEY0_9PSEU</name>
<accession>A0A7G7MEY0</accession>
<reference evidence="1 2" key="1">
    <citation type="submission" date="2020-08" db="EMBL/GenBank/DDBJ databases">
        <authorList>
            <person name="Mo P."/>
        </authorList>
    </citation>
    <scope>NUCLEOTIDE SEQUENCE [LARGE SCALE GENOMIC DNA]</scope>
    <source>
        <strain evidence="1 2">CGMCC 4.1532</strain>
    </source>
</reference>
<dbReference type="KEGG" id="ppel:H6H00_24850"/>
<evidence type="ECO:0000313" key="1">
    <source>
        <dbReference type="EMBL" id="QNG51341.1"/>
    </source>
</evidence>
<organism evidence="1 2">
    <name type="scientific">Pseudonocardia petroleophila</name>
    <dbReference type="NCBI Taxonomy" id="37331"/>
    <lineage>
        <taxon>Bacteria</taxon>
        <taxon>Bacillati</taxon>
        <taxon>Actinomycetota</taxon>
        <taxon>Actinomycetes</taxon>
        <taxon>Pseudonocardiales</taxon>
        <taxon>Pseudonocardiaceae</taxon>
        <taxon>Pseudonocardia</taxon>
    </lineage>
</organism>
<dbReference type="EMBL" id="CP060131">
    <property type="protein sequence ID" value="QNG51341.1"/>
    <property type="molecule type" value="Genomic_DNA"/>
</dbReference>
<proteinExistence type="predicted"/>
<evidence type="ECO:0000313" key="2">
    <source>
        <dbReference type="Proteomes" id="UP000515728"/>
    </source>
</evidence>
<keyword evidence="2" id="KW-1185">Reference proteome</keyword>
<dbReference type="RefSeq" id="WP_185718096.1">
    <property type="nucleotide sequence ID" value="NZ_BAAAWI010000001.1"/>
</dbReference>
<gene>
    <name evidence="1" type="ORF">H6H00_24850</name>
</gene>
<dbReference type="Proteomes" id="UP000515728">
    <property type="component" value="Chromosome"/>
</dbReference>
<dbReference type="AlphaFoldDB" id="A0A7G7MEY0"/>
<sequence>MVDRTPDGRWIVVDGRRWRAADPELPDDVRAELLHHLGVARSAVRTAGRAGDDEAVRRARARVQAAKTGLGERGDPWWEQDADARAARWTAALRTLGEG</sequence>